<gene>
    <name evidence="2" type="ORF">SCLCIDRAFT_1185807</name>
</gene>
<reference evidence="3" key="2">
    <citation type="submission" date="2015-01" db="EMBL/GenBank/DDBJ databases">
        <title>Evolutionary Origins and Diversification of the Mycorrhizal Mutualists.</title>
        <authorList>
            <consortium name="DOE Joint Genome Institute"/>
            <consortium name="Mycorrhizal Genomics Consortium"/>
            <person name="Kohler A."/>
            <person name="Kuo A."/>
            <person name="Nagy L.G."/>
            <person name="Floudas D."/>
            <person name="Copeland A."/>
            <person name="Barry K.W."/>
            <person name="Cichocki N."/>
            <person name="Veneault-Fourrey C."/>
            <person name="LaButti K."/>
            <person name="Lindquist E.A."/>
            <person name="Lipzen A."/>
            <person name="Lundell T."/>
            <person name="Morin E."/>
            <person name="Murat C."/>
            <person name="Riley R."/>
            <person name="Ohm R."/>
            <person name="Sun H."/>
            <person name="Tunlid A."/>
            <person name="Henrissat B."/>
            <person name="Grigoriev I.V."/>
            <person name="Hibbett D.S."/>
            <person name="Martin F."/>
        </authorList>
    </citation>
    <scope>NUCLEOTIDE SEQUENCE [LARGE SCALE GENOMIC DNA]</scope>
    <source>
        <strain evidence="3">Foug A</strain>
    </source>
</reference>
<proteinExistence type="predicted"/>
<dbReference type="EMBL" id="KN822071">
    <property type="protein sequence ID" value="KIM59578.1"/>
    <property type="molecule type" value="Genomic_DNA"/>
</dbReference>
<dbReference type="OrthoDB" id="2656072at2759"/>
<evidence type="ECO:0000256" key="1">
    <source>
        <dbReference type="SAM" id="MobiDB-lite"/>
    </source>
</evidence>
<evidence type="ECO:0000313" key="2">
    <source>
        <dbReference type="EMBL" id="KIM59578.1"/>
    </source>
</evidence>
<name>A0A0C2ZCQ0_9AGAM</name>
<feature type="compositionally biased region" description="Basic and acidic residues" evidence="1">
    <location>
        <begin position="21"/>
        <end position="33"/>
    </location>
</feature>
<sequence>MFEDQGMDVHYDLPAPFNSPDSDHDSGSDDEFSRLSEHVSGWCRADAQDHRDCTELQTNQWNAQITHLVDAYLDFHSRDSHDGFPAEEPAEIEVPAVLPPGSVSGIELVDIFTRCKATLIARTHHVFPNENLIYHGYLGCSPVHPTVAISLHTLAAFRQTHRACPRFSIQAQCKALCHLHNVPYCPYLFHQFSHAYDIYLEIVHQVNQNIRVALNHNTQEWRL</sequence>
<reference evidence="2 3" key="1">
    <citation type="submission" date="2014-04" db="EMBL/GenBank/DDBJ databases">
        <authorList>
            <consortium name="DOE Joint Genome Institute"/>
            <person name="Kuo A."/>
            <person name="Kohler A."/>
            <person name="Nagy L.G."/>
            <person name="Floudas D."/>
            <person name="Copeland A."/>
            <person name="Barry K.W."/>
            <person name="Cichocki N."/>
            <person name="Veneault-Fourrey C."/>
            <person name="LaButti K."/>
            <person name="Lindquist E.A."/>
            <person name="Lipzen A."/>
            <person name="Lundell T."/>
            <person name="Morin E."/>
            <person name="Murat C."/>
            <person name="Sun H."/>
            <person name="Tunlid A."/>
            <person name="Henrissat B."/>
            <person name="Grigoriev I.V."/>
            <person name="Hibbett D.S."/>
            <person name="Martin F."/>
            <person name="Nordberg H.P."/>
            <person name="Cantor M.N."/>
            <person name="Hua S.X."/>
        </authorList>
    </citation>
    <scope>NUCLEOTIDE SEQUENCE [LARGE SCALE GENOMIC DNA]</scope>
    <source>
        <strain evidence="2 3">Foug A</strain>
    </source>
</reference>
<dbReference type="InParanoid" id="A0A0C2ZCQ0"/>
<dbReference type="STRING" id="1036808.A0A0C2ZCQ0"/>
<evidence type="ECO:0008006" key="4">
    <source>
        <dbReference type="Google" id="ProtNLM"/>
    </source>
</evidence>
<feature type="region of interest" description="Disordered" evidence="1">
    <location>
        <begin position="11"/>
        <end position="33"/>
    </location>
</feature>
<dbReference type="AlphaFoldDB" id="A0A0C2ZCQ0"/>
<organism evidence="2 3">
    <name type="scientific">Scleroderma citrinum Foug A</name>
    <dbReference type="NCBI Taxonomy" id="1036808"/>
    <lineage>
        <taxon>Eukaryota</taxon>
        <taxon>Fungi</taxon>
        <taxon>Dikarya</taxon>
        <taxon>Basidiomycota</taxon>
        <taxon>Agaricomycotina</taxon>
        <taxon>Agaricomycetes</taxon>
        <taxon>Agaricomycetidae</taxon>
        <taxon>Boletales</taxon>
        <taxon>Sclerodermatineae</taxon>
        <taxon>Sclerodermataceae</taxon>
        <taxon>Scleroderma</taxon>
    </lineage>
</organism>
<accession>A0A0C2ZCQ0</accession>
<evidence type="ECO:0000313" key="3">
    <source>
        <dbReference type="Proteomes" id="UP000053989"/>
    </source>
</evidence>
<protein>
    <recommendedName>
        <fullName evidence="4">CxC1-like cysteine cluster associated with KDZ transposases domain-containing protein</fullName>
    </recommendedName>
</protein>
<dbReference type="HOGENOM" id="CLU_013084_3_2_1"/>
<keyword evidence="3" id="KW-1185">Reference proteome</keyword>
<dbReference type="Proteomes" id="UP000053989">
    <property type="component" value="Unassembled WGS sequence"/>
</dbReference>